<dbReference type="PANTHER" id="PTHR38785:SF1">
    <property type="entry name" value="HOMOLOG OF VIRK"/>
    <property type="match status" value="1"/>
</dbReference>
<organism evidence="1 2">
    <name type="scientific">Erwinia psidii</name>
    <dbReference type="NCBI Taxonomy" id="69224"/>
    <lineage>
        <taxon>Bacteria</taxon>
        <taxon>Pseudomonadati</taxon>
        <taxon>Pseudomonadota</taxon>
        <taxon>Gammaproteobacteria</taxon>
        <taxon>Enterobacterales</taxon>
        <taxon>Erwiniaceae</taxon>
        <taxon>Erwinia</taxon>
    </lineage>
</organism>
<dbReference type="Pfam" id="PF04393">
    <property type="entry name" value="DUF535"/>
    <property type="match status" value="1"/>
</dbReference>
<accession>A0A3N6RUH7</accession>
<dbReference type="InterPro" id="IPR007488">
    <property type="entry name" value="DUF535"/>
</dbReference>
<proteinExistence type="predicted"/>
<sequence length="135" mass="15227">MKYLIRSLIYPVTTYRLIDAIVAEPVMNRILSIQHTLPSKIHRPYLRGGPVTQRAQAVIDHYDFTKNLSSFRLRLAMLTTQGMDVLQFTGKNGEHFTITLACTGRCERKGEVNLFISMPGIKLAMLTDKTAAVCL</sequence>
<name>A0A3N6RUH7_9GAMM</name>
<dbReference type="EMBL" id="RHHM01000019">
    <property type="protein sequence ID" value="RQM36634.1"/>
    <property type="molecule type" value="Genomic_DNA"/>
</dbReference>
<keyword evidence="2" id="KW-1185">Reference proteome</keyword>
<dbReference type="PANTHER" id="PTHR38785">
    <property type="entry name" value="HOMOLOG OF VIRK"/>
    <property type="match status" value="1"/>
</dbReference>
<dbReference type="AlphaFoldDB" id="A0A3N6RUH7"/>
<evidence type="ECO:0000313" key="2">
    <source>
        <dbReference type="Proteomes" id="UP000279457"/>
    </source>
</evidence>
<dbReference type="OrthoDB" id="6835762at2"/>
<dbReference type="GO" id="GO:0006974">
    <property type="term" value="P:DNA damage response"/>
    <property type="evidence" value="ECO:0007669"/>
    <property type="project" value="TreeGrafter"/>
</dbReference>
<protein>
    <submittedName>
        <fullName evidence="1">DUF535 domain-containing protein</fullName>
    </submittedName>
</protein>
<reference evidence="1 2" key="1">
    <citation type="submission" date="2018-10" db="EMBL/GenBank/DDBJ databases">
        <title>Draft genome sequence for the type isolate of Erwinia psidii, agent causal of bacterial blight in guava (Psidium guajava) and wilt and die-back of Eucalyptus spp.</title>
        <authorList>
            <person name="Hermenegildo P.S."/>
            <person name="Santos S.A."/>
            <person name="Guimaraes L.M.S."/>
            <person name="Vidigal P.M.P."/>
            <person name="Pereira I.C."/>
            <person name="Badel J.L."/>
            <person name="Alfenas-Zerbini P."/>
            <person name="Ferreira M.A.S.V."/>
            <person name="Alfenas A.C."/>
        </authorList>
    </citation>
    <scope>NUCLEOTIDE SEQUENCE [LARGE SCALE GENOMIC DNA]</scope>
    <source>
        <strain evidence="1 2">IBSBF 435</strain>
    </source>
</reference>
<evidence type="ECO:0000313" key="1">
    <source>
        <dbReference type="EMBL" id="RQM36634.1"/>
    </source>
</evidence>
<gene>
    <name evidence="1" type="ORF">EB241_19630</name>
</gene>
<dbReference type="RefSeq" id="WP_124234680.1">
    <property type="nucleotide sequence ID" value="NZ_RHHM01000019.1"/>
</dbReference>
<dbReference type="Proteomes" id="UP000279457">
    <property type="component" value="Unassembled WGS sequence"/>
</dbReference>
<comment type="caution">
    <text evidence="1">The sequence shown here is derived from an EMBL/GenBank/DDBJ whole genome shotgun (WGS) entry which is preliminary data.</text>
</comment>